<dbReference type="Pfam" id="PF01740">
    <property type="entry name" value="STAS"/>
    <property type="match status" value="1"/>
</dbReference>
<keyword evidence="4" id="KW-1185">Reference proteome</keyword>
<dbReference type="InterPro" id="IPR002645">
    <property type="entry name" value="STAS_dom"/>
</dbReference>
<dbReference type="KEGG" id="mcoo:MCOO_00270"/>
<reference evidence="3 4" key="1">
    <citation type="journal article" date="2019" name="Emerg. Microbes Infect.">
        <title>Comprehensive subspecies identification of 175 nontuberculous mycobacteria species based on 7547 genomic profiles.</title>
        <authorList>
            <person name="Matsumoto Y."/>
            <person name="Kinjo T."/>
            <person name="Motooka D."/>
            <person name="Nabeya D."/>
            <person name="Jung N."/>
            <person name="Uechi K."/>
            <person name="Horii T."/>
            <person name="Iida T."/>
            <person name="Fujita J."/>
            <person name="Nakamura S."/>
        </authorList>
    </citation>
    <scope>NUCLEOTIDE SEQUENCE [LARGE SCALE GENOMIC DNA]</scope>
    <source>
        <strain evidence="3 4">JCM 12404</strain>
    </source>
</reference>
<feature type="region of interest" description="Disordered" evidence="1">
    <location>
        <begin position="1"/>
        <end position="23"/>
    </location>
</feature>
<evidence type="ECO:0000256" key="1">
    <source>
        <dbReference type="SAM" id="MobiDB-lite"/>
    </source>
</evidence>
<evidence type="ECO:0000259" key="2">
    <source>
        <dbReference type="PROSITE" id="PS50801"/>
    </source>
</evidence>
<dbReference type="PANTHER" id="PTHR33495:SF13">
    <property type="entry name" value="ANTI-SIGMA-F FACTOR ANTAGONIST RSFB"/>
    <property type="match status" value="1"/>
</dbReference>
<name>A0A7I7KRN0_9MYCO</name>
<dbReference type="InterPro" id="IPR036513">
    <property type="entry name" value="STAS_dom_sf"/>
</dbReference>
<gene>
    <name evidence="3" type="primary">rsfB_1</name>
    <name evidence="3" type="ORF">MCOO_00270</name>
</gene>
<organism evidence="3 4">
    <name type="scientific">Mycobacterium cookii</name>
    <dbReference type="NCBI Taxonomy" id="1775"/>
    <lineage>
        <taxon>Bacteria</taxon>
        <taxon>Bacillati</taxon>
        <taxon>Actinomycetota</taxon>
        <taxon>Actinomycetes</taxon>
        <taxon>Mycobacteriales</taxon>
        <taxon>Mycobacteriaceae</taxon>
        <taxon>Mycobacterium</taxon>
    </lineage>
</organism>
<proteinExistence type="predicted"/>
<dbReference type="PANTHER" id="PTHR33495">
    <property type="entry name" value="ANTI-SIGMA FACTOR ANTAGONIST TM_1081-RELATED-RELATED"/>
    <property type="match status" value="1"/>
</dbReference>
<evidence type="ECO:0000313" key="4">
    <source>
        <dbReference type="Proteomes" id="UP000465866"/>
    </source>
</evidence>
<dbReference type="CDD" id="cd07043">
    <property type="entry name" value="STAS_anti-anti-sigma_factors"/>
    <property type="match status" value="1"/>
</dbReference>
<accession>A0A7I7KRN0</accession>
<sequence>MMADNQHAASGSPPHSDKDDFHAAESSVEGLAVVSVSGSVDMLTAPGLAEAIETALAKEPSGLIVDLSKVEFLGSAGISVLMKTRDTLGEVTPFCVVADGPATHRPLTLLGINELMHLSRRLDDAVSKLTDS</sequence>
<dbReference type="Gene3D" id="3.30.750.24">
    <property type="entry name" value="STAS domain"/>
    <property type="match status" value="1"/>
</dbReference>
<dbReference type="GO" id="GO:0043856">
    <property type="term" value="F:anti-sigma factor antagonist activity"/>
    <property type="evidence" value="ECO:0007669"/>
    <property type="project" value="TreeGrafter"/>
</dbReference>
<dbReference type="Proteomes" id="UP000465866">
    <property type="component" value="Chromosome"/>
</dbReference>
<evidence type="ECO:0000313" key="3">
    <source>
        <dbReference type="EMBL" id="BBX44012.1"/>
    </source>
</evidence>
<dbReference type="AlphaFoldDB" id="A0A7I7KRN0"/>
<dbReference type="PROSITE" id="PS50801">
    <property type="entry name" value="STAS"/>
    <property type="match status" value="1"/>
</dbReference>
<feature type="domain" description="STAS" evidence="2">
    <location>
        <begin position="21"/>
        <end position="129"/>
    </location>
</feature>
<dbReference type="SUPFAM" id="SSF52091">
    <property type="entry name" value="SpoIIaa-like"/>
    <property type="match status" value="1"/>
</dbReference>
<protein>
    <submittedName>
        <fullName evidence="3">Anti-sigma factor antagonist</fullName>
    </submittedName>
</protein>
<dbReference type="EMBL" id="AP022569">
    <property type="protein sequence ID" value="BBX44012.1"/>
    <property type="molecule type" value="Genomic_DNA"/>
</dbReference>
<dbReference type="RefSeq" id="WP_232064800.1">
    <property type="nucleotide sequence ID" value="NZ_AP022569.1"/>
</dbReference>